<accession>A0ABY8WXU8</accession>
<feature type="transmembrane region" description="Helical" evidence="1">
    <location>
        <begin position="95"/>
        <end position="121"/>
    </location>
</feature>
<gene>
    <name evidence="2" type="ORF">SEML1_0867</name>
</gene>
<keyword evidence="1" id="KW-0812">Transmembrane</keyword>
<evidence type="ECO:0000313" key="3">
    <source>
        <dbReference type="Proteomes" id="UP001177295"/>
    </source>
</evidence>
<proteinExistence type="predicted"/>
<evidence type="ECO:0000256" key="1">
    <source>
        <dbReference type="SAM" id="Phobius"/>
    </source>
</evidence>
<keyword evidence="1" id="KW-1133">Transmembrane helix</keyword>
<dbReference type="Proteomes" id="UP001177295">
    <property type="component" value="Chromosome"/>
</dbReference>
<dbReference type="RefSeq" id="WP_376753987.1">
    <property type="nucleotide sequence ID" value="NZ_CP124550.1"/>
</dbReference>
<reference evidence="2 3" key="1">
    <citation type="journal article" date="2023" name="Cell">
        <title>Genetic manipulation of Patescibacteria provides mechanistic insights into microbial dark matter and the epibiotic lifestyle.</title>
        <authorList>
            <person name="Wang Y."/>
            <person name="Gallagher L.A."/>
            <person name="Andrade P.A."/>
            <person name="Liu A."/>
            <person name="Humphreys I.R."/>
            <person name="Turkarslan S."/>
            <person name="Cutler K.J."/>
            <person name="Arrieta-Ortiz M.L."/>
            <person name="Li Y."/>
            <person name="Radey M.C."/>
            <person name="McLean J.S."/>
            <person name="Cong Q."/>
            <person name="Baker D."/>
            <person name="Baliga N.S."/>
            <person name="Peterson S.B."/>
            <person name="Mougous J.D."/>
        </authorList>
    </citation>
    <scope>NUCLEOTIDE SEQUENCE [LARGE SCALE GENOMIC DNA]</scope>
    <source>
        <strain evidence="2 3">ML1</strain>
    </source>
</reference>
<feature type="transmembrane region" description="Helical" evidence="1">
    <location>
        <begin position="6"/>
        <end position="25"/>
    </location>
</feature>
<protein>
    <submittedName>
        <fullName evidence="2">Uncharacterized protein</fullName>
    </submittedName>
</protein>
<feature type="transmembrane region" description="Helical" evidence="1">
    <location>
        <begin position="165"/>
        <end position="188"/>
    </location>
</feature>
<name>A0ABY8WXU8_9BACT</name>
<feature type="transmembrane region" description="Helical" evidence="1">
    <location>
        <begin position="63"/>
        <end position="83"/>
    </location>
</feature>
<keyword evidence="1" id="KW-0472">Membrane</keyword>
<evidence type="ECO:0000313" key="2">
    <source>
        <dbReference type="EMBL" id="WIO46462.1"/>
    </source>
</evidence>
<dbReference type="EMBL" id="CP124550">
    <property type="protein sequence ID" value="WIO46462.1"/>
    <property type="molecule type" value="Genomic_DNA"/>
</dbReference>
<organism evidence="2 3">
    <name type="scientific">Candidatus Southlakia epibionticum</name>
    <dbReference type="NCBI Taxonomy" id="3043284"/>
    <lineage>
        <taxon>Bacteria</taxon>
        <taxon>Candidatus Saccharimonadota</taxon>
        <taxon>Candidatus Saccharimonadia</taxon>
        <taxon>Candidatus Saccharimonadales</taxon>
        <taxon>Candidatus Saccharimonadaceae</taxon>
        <taxon>Candidatus Southlakia</taxon>
    </lineage>
</organism>
<keyword evidence="3" id="KW-1185">Reference proteome</keyword>
<sequence>MDVIALINLTGIAIGIVLASSGFSVRRGVLAATQKIMSDPMIDQQIKRDFQTIIGHTTRTAYLIYYSVVAAFIVTSIIVMVLISELLARGAASTLIGAVVFISVFCCAGVLAPVICLGFLFKQLRCSRQVYCYLYEASTNNPEIKSYTSALADVQLSAPEAGLRAAALVGILSGGIMGLVWVVVLFLMTNQAVACARSSKCL</sequence>